<comment type="caution">
    <text evidence="8">The sequence shown here is derived from an EMBL/GenBank/DDBJ whole genome shotgun (WGS) entry which is preliminary data.</text>
</comment>
<organism evidence="8 9">
    <name type="scientific">Modicella reniformis</name>
    <dbReference type="NCBI Taxonomy" id="1440133"/>
    <lineage>
        <taxon>Eukaryota</taxon>
        <taxon>Fungi</taxon>
        <taxon>Fungi incertae sedis</taxon>
        <taxon>Mucoromycota</taxon>
        <taxon>Mortierellomycotina</taxon>
        <taxon>Mortierellomycetes</taxon>
        <taxon>Mortierellales</taxon>
        <taxon>Mortierellaceae</taxon>
        <taxon>Modicella</taxon>
    </lineage>
</organism>
<evidence type="ECO:0000256" key="1">
    <source>
        <dbReference type="ARBA" id="ARBA00022723"/>
    </source>
</evidence>
<evidence type="ECO:0000259" key="7">
    <source>
        <dbReference type="PROSITE" id="PS50157"/>
    </source>
</evidence>
<dbReference type="OrthoDB" id="8117402at2759"/>
<feature type="domain" description="C2H2-type" evidence="7">
    <location>
        <begin position="73"/>
        <end position="102"/>
    </location>
</feature>
<evidence type="ECO:0000256" key="3">
    <source>
        <dbReference type="ARBA" id="ARBA00022771"/>
    </source>
</evidence>
<feature type="region of interest" description="Disordered" evidence="6">
    <location>
        <begin position="152"/>
        <end position="173"/>
    </location>
</feature>
<dbReference type="GO" id="GO:0000978">
    <property type="term" value="F:RNA polymerase II cis-regulatory region sequence-specific DNA binding"/>
    <property type="evidence" value="ECO:0007669"/>
    <property type="project" value="TreeGrafter"/>
</dbReference>
<feature type="compositionally biased region" description="Basic residues" evidence="6">
    <location>
        <begin position="21"/>
        <end position="33"/>
    </location>
</feature>
<name>A0A9P6LT12_9FUNG</name>
<sequence length="173" mass="18882">MSTPIALGEESSSSTTASAAPKRRKRVRPPTVRKPRKVKLTRFACTVSGCDKVFSRAYNLTSHMKTHSSDRPFTCGIGACTLAFARRHDRERHVRLHTGEKPYFCDICKAGFMRNDALHRHQKLCGVAGSSFATDIYRCFEDDHYGNGSGSAAYPSAQGHSSSGTGVLHSGAM</sequence>
<dbReference type="FunFam" id="3.30.160.60:FF:000125">
    <property type="entry name" value="Putative zinc finger protein 143"/>
    <property type="match status" value="1"/>
</dbReference>
<evidence type="ECO:0000256" key="5">
    <source>
        <dbReference type="PROSITE-ProRule" id="PRU00042"/>
    </source>
</evidence>
<dbReference type="SMART" id="SM00355">
    <property type="entry name" value="ZnF_C2H2"/>
    <property type="match status" value="3"/>
</dbReference>
<dbReference type="GO" id="GO:0000981">
    <property type="term" value="F:DNA-binding transcription factor activity, RNA polymerase II-specific"/>
    <property type="evidence" value="ECO:0007669"/>
    <property type="project" value="TreeGrafter"/>
</dbReference>
<reference evidence="8" key="1">
    <citation type="journal article" date="2020" name="Fungal Divers.">
        <title>Resolving the Mortierellaceae phylogeny through synthesis of multi-gene phylogenetics and phylogenomics.</title>
        <authorList>
            <person name="Vandepol N."/>
            <person name="Liber J."/>
            <person name="Desiro A."/>
            <person name="Na H."/>
            <person name="Kennedy M."/>
            <person name="Barry K."/>
            <person name="Grigoriev I.V."/>
            <person name="Miller A.N."/>
            <person name="O'Donnell K."/>
            <person name="Stajich J.E."/>
            <person name="Bonito G."/>
        </authorList>
    </citation>
    <scope>NUCLEOTIDE SEQUENCE</scope>
    <source>
        <strain evidence="8">MES-2147</strain>
    </source>
</reference>
<evidence type="ECO:0000313" key="9">
    <source>
        <dbReference type="Proteomes" id="UP000749646"/>
    </source>
</evidence>
<dbReference type="Pfam" id="PF00096">
    <property type="entry name" value="zf-C2H2"/>
    <property type="match status" value="1"/>
</dbReference>
<accession>A0A9P6LT12</accession>
<dbReference type="Gene3D" id="3.30.160.60">
    <property type="entry name" value="Classic Zinc Finger"/>
    <property type="match status" value="3"/>
</dbReference>
<feature type="domain" description="C2H2-type" evidence="7">
    <location>
        <begin position="43"/>
        <end position="72"/>
    </location>
</feature>
<keyword evidence="4" id="KW-0862">Zinc</keyword>
<dbReference type="GO" id="GO:0008270">
    <property type="term" value="F:zinc ion binding"/>
    <property type="evidence" value="ECO:0007669"/>
    <property type="project" value="UniProtKB-KW"/>
</dbReference>
<dbReference type="PROSITE" id="PS00028">
    <property type="entry name" value="ZINC_FINGER_C2H2_1"/>
    <property type="match status" value="2"/>
</dbReference>
<gene>
    <name evidence="8" type="ORF">BGZ65_003583</name>
</gene>
<dbReference type="InterPro" id="IPR036236">
    <property type="entry name" value="Znf_C2H2_sf"/>
</dbReference>
<evidence type="ECO:0000256" key="6">
    <source>
        <dbReference type="SAM" id="MobiDB-lite"/>
    </source>
</evidence>
<keyword evidence="3 5" id="KW-0863">Zinc-finger</keyword>
<dbReference type="SUPFAM" id="SSF57667">
    <property type="entry name" value="beta-beta-alpha zinc fingers"/>
    <property type="match status" value="2"/>
</dbReference>
<dbReference type="InterPro" id="IPR013087">
    <property type="entry name" value="Znf_C2H2_type"/>
</dbReference>
<keyword evidence="2" id="KW-0677">Repeat</keyword>
<dbReference type="EMBL" id="JAAAHW010009899">
    <property type="protein sequence ID" value="KAF9934872.1"/>
    <property type="molecule type" value="Genomic_DNA"/>
</dbReference>
<proteinExistence type="predicted"/>
<dbReference type="PROSITE" id="PS50157">
    <property type="entry name" value="ZINC_FINGER_C2H2_2"/>
    <property type="match status" value="2"/>
</dbReference>
<feature type="region of interest" description="Disordered" evidence="6">
    <location>
        <begin position="1"/>
        <end position="33"/>
    </location>
</feature>
<dbReference type="FunFam" id="3.30.160.60:FF:000624">
    <property type="entry name" value="zinc finger protein 697"/>
    <property type="match status" value="1"/>
</dbReference>
<keyword evidence="1" id="KW-0479">Metal-binding</keyword>
<keyword evidence="9" id="KW-1185">Reference proteome</keyword>
<evidence type="ECO:0000256" key="2">
    <source>
        <dbReference type="ARBA" id="ARBA00022737"/>
    </source>
</evidence>
<protein>
    <recommendedName>
        <fullName evidence="7">C2H2-type domain-containing protein</fullName>
    </recommendedName>
</protein>
<dbReference type="AlphaFoldDB" id="A0A9P6LT12"/>
<dbReference type="PANTHER" id="PTHR23235">
    <property type="entry name" value="KRUEPPEL-LIKE TRANSCRIPTION FACTOR"/>
    <property type="match status" value="1"/>
</dbReference>
<dbReference type="Proteomes" id="UP000749646">
    <property type="component" value="Unassembled WGS sequence"/>
</dbReference>
<feature type="compositionally biased region" description="Low complexity" evidence="6">
    <location>
        <begin position="11"/>
        <end position="20"/>
    </location>
</feature>
<evidence type="ECO:0000256" key="4">
    <source>
        <dbReference type="ARBA" id="ARBA00022833"/>
    </source>
</evidence>
<dbReference type="PANTHER" id="PTHR23235:SF120">
    <property type="entry name" value="KRUPPEL-LIKE FACTOR 15"/>
    <property type="match status" value="1"/>
</dbReference>
<evidence type="ECO:0000313" key="8">
    <source>
        <dbReference type="EMBL" id="KAF9934872.1"/>
    </source>
</evidence>